<dbReference type="FunFam" id="1.10.3810.10:FF:000001">
    <property type="entry name" value="Penicillin-binding protein 1A"/>
    <property type="match status" value="1"/>
</dbReference>
<keyword evidence="15" id="KW-0133">Cell shape</keyword>
<comment type="pathway">
    <text evidence="3">Cell wall biogenesis; peptidoglycan biosynthesis.</text>
</comment>
<dbReference type="OrthoDB" id="9766909at2"/>
<dbReference type="GO" id="GO:0009252">
    <property type="term" value="P:peptidoglycan biosynthetic process"/>
    <property type="evidence" value="ECO:0007669"/>
    <property type="project" value="UniProtKB-UniPathway"/>
</dbReference>
<keyword evidence="32" id="KW-1185">Reference proteome</keyword>
<evidence type="ECO:0000259" key="29">
    <source>
        <dbReference type="Pfam" id="PF00905"/>
    </source>
</evidence>
<evidence type="ECO:0000256" key="23">
    <source>
        <dbReference type="ARBA" id="ARBA00034000"/>
    </source>
</evidence>
<evidence type="ECO:0000256" key="3">
    <source>
        <dbReference type="ARBA" id="ARBA00004752"/>
    </source>
</evidence>
<evidence type="ECO:0000256" key="2">
    <source>
        <dbReference type="ARBA" id="ARBA00004401"/>
    </source>
</evidence>
<keyword evidence="10" id="KW-0645">Protease</keyword>
<evidence type="ECO:0000256" key="27">
    <source>
        <dbReference type="SAM" id="MobiDB-lite"/>
    </source>
</evidence>
<dbReference type="Proteomes" id="UP000199337">
    <property type="component" value="Unassembled WGS sequence"/>
</dbReference>
<dbReference type="GO" id="GO:0030288">
    <property type="term" value="C:outer membrane-bounded periplasmic space"/>
    <property type="evidence" value="ECO:0007669"/>
    <property type="project" value="TreeGrafter"/>
</dbReference>
<comment type="catalytic activity">
    <reaction evidence="25">
        <text>[GlcNAc-(1-&gt;4)-Mur2Ac(oyl-L-Ala-gamma-D-Glu-L-Lys-D-Ala-D-Ala)](n)-di-trans,octa-cis-undecaprenyl diphosphate + beta-D-GlcNAc-(1-&gt;4)-Mur2Ac(oyl-L-Ala-gamma-D-Glu-L-Lys-D-Ala-D-Ala)-di-trans,octa-cis-undecaprenyl diphosphate = [GlcNAc-(1-&gt;4)-Mur2Ac(oyl-L-Ala-gamma-D-Glu-L-Lys-D-Ala-D-Ala)](n+1)-di-trans,octa-cis-undecaprenyl diphosphate + di-trans,octa-cis-undecaprenyl diphosphate + H(+)</text>
        <dbReference type="Rhea" id="RHEA:23708"/>
        <dbReference type="Rhea" id="RHEA-COMP:9602"/>
        <dbReference type="Rhea" id="RHEA-COMP:9603"/>
        <dbReference type="ChEBI" id="CHEBI:15378"/>
        <dbReference type="ChEBI" id="CHEBI:58405"/>
        <dbReference type="ChEBI" id="CHEBI:60033"/>
        <dbReference type="ChEBI" id="CHEBI:78435"/>
        <dbReference type="EC" id="2.4.99.28"/>
    </reaction>
</comment>
<feature type="domain" description="Glycosyl transferase family 51" evidence="30">
    <location>
        <begin position="76"/>
        <end position="250"/>
    </location>
</feature>
<evidence type="ECO:0000256" key="6">
    <source>
        <dbReference type="ARBA" id="ARBA00012448"/>
    </source>
</evidence>
<evidence type="ECO:0000256" key="21">
    <source>
        <dbReference type="ARBA" id="ARBA00023268"/>
    </source>
</evidence>
<evidence type="ECO:0000256" key="26">
    <source>
        <dbReference type="ARBA" id="ARBA00060592"/>
    </source>
</evidence>
<dbReference type="InterPro" id="IPR001264">
    <property type="entry name" value="Glyco_trans_51"/>
</dbReference>
<keyword evidence="16" id="KW-0735">Signal-anchor</keyword>
<comment type="similarity">
    <text evidence="4">In the C-terminal section; belongs to the transpeptidase family.</text>
</comment>
<dbReference type="EC" id="2.4.99.28" evidence="24"/>
<dbReference type="GO" id="GO:0009002">
    <property type="term" value="F:serine-type D-Ala-D-Ala carboxypeptidase activity"/>
    <property type="evidence" value="ECO:0007669"/>
    <property type="project" value="UniProtKB-EC"/>
</dbReference>
<sequence>MDKKTDAAHAPNPSTRVKKKRRILIILACLFAGMIAAVITLGCIFFYTELFFPRPAFNSTMFILPATTIVYDYRGRVAAELHGPQHRIPVKLEELPPYLVHAVLAAEDARFYKHPGFDIRAMVRAAVANLRAGEIEEGASTVTQQLARNIFLTADQTWERKFKEIYLAFHLERQLEKDAILEYYLNSIYFGDGAYGIEAAARNYFNKGSTELGVNESATLAGLICNPGIYSPFRNPQQAWHRRNIVLQRMVRYGWLDAGRYSELRQRPLATSADGRPADNYPHPFFLDQVIDEASRVHGIRAEEIYNGGLRIYTTLHPEIQALAERVFTDASLFPAGSGDRLVEAALAAVDPQTGYVLALVGGREYGSRRGFNRATMMKRAPGSALKPLVVYAPALEAGWSTEALLPDRPLIINDYTPRNYDRSFRGEVTMNQAVAWSINVPAVWLLNEIGVTRGIETLKKLGLPLHGNDRNLSLALGGMTTGISPLELAGGYAALANGGCRVEPRTIIQIYDRQNRPLVGEQFHRPVFKKSTCQDMTKLLRAVVMYGTGKGAGLYVPVAGKTGTTEQVKGSGNRDAWFAGYTPEVAAAVWMGYDHPDAGYALGFSGGDYPARLFREFVSGALEELPARESDLFVGQPAYPAPPPKPEPPPPVEEEPEMAAGQTAEQAEEGVQIEEPDSAAVP</sequence>
<keyword evidence="8" id="KW-1003">Cell membrane</keyword>
<dbReference type="InterPro" id="IPR012338">
    <property type="entry name" value="Beta-lactam/transpept-like"/>
</dbReference>
<dbReference type="SUPFAM" id="SSF56601">
    <property type="entry name" value="beta-lactamase/transpeptidase-like"/>
    <property type="match status" value="1"/>
</dbReference>
<dbReference type="GO" id="GO:0008658">
    <property type="term" value="F:penicillin binding"/>
    <property type="evidence" value="ECO:0007669"/>
    <property type="project" value="InterPro"/>
</dbReference>
<evidence type="ECO:0000256" key="13">
    <source>
        <dbReference type="ARBA" id="ARBA00022692"/>
    </source>
</evidence>
<evidence type="ECO:0000313" key="31">
    <source>
        <dbReference type="EMBL" id="SFG84907.1"/>
    </source>
</evidence>
<dbReference type="InterPro" id="IPR050396">
    <property type="entry name" value="Glycosyltr_51/Transpeptidase"/>
</dbReference>
<keyword evidence="14" id="KW-0378">Hydrolase</keyword>
<comment type="function">
    <text evidence="1">Cell wall formation. Synthesis of cross-linked peptidoglycan from the lipid intermediates. The enzyme has a penicillin-insensitive transglycosylase N-terminal domain (formation of linear glycan strands) and a penicillin-sensitive transpeptidase C-terminal domain (cross-linking of the peptide subunits).</text>
</comment>
<dbReference type="STRING" id="341036.SAMN05660649_02930"/>
<evidence type="ECO:0000256" key="14">
    <source>
        <dbReference type="ARBA" id="ARBA00022801"/>
    </source>
</evidence>
<dbReference type="AlphaFoldDB" id="A0A1I2V9N9"/>
<evidence type="ECO:0000256" key="18">
    <source>
        <dbReference type="ARBA" id="ARBA00022989"/>
    </source>
</evidence>
<dbReference type="InterPro" id="IPR001460">
    <property type="entry name" value="PCN-bd_Tpept"/>
</dbReference>
<dbReference type="EMBL" id="FOOX01000010">
    <property type="protein sequence ID" value="SFG84907.1"/>
    <property type="molecule type" value="Genomic_DNA"/>
</dbReference>
<evidence type="ECO:0000256" key="19">
    <source>
        <dbReference type="ARBA" id="ARBA00023136"/>
    </source>
</evidence>
<evidence type="ECO:0000256" key="1">
    <source>
        <dbReference type="ARBA" id="ARBA00002624"/>
    </source>
</evidence>
<dbReference type="GO" id="GO:0006508">
    <property type="term" value="P:proteolysis"/>
    <property type="evidence" value="ECO:0007669"/>
    <property type="project" value="UniProtKB-KW"/>
</dbReference>
<dbReference type="PANTHER" id="PTHR32282">
    <property type="entry name" value="BINDING PROTEIN TRANSPEPTIDASE, PUTATIVE-RELATED"/>
    <property type="match status" value="1"/>
</dbReference>
<dbReference type="SUPFAM" id="SSF53955">
    <property type="entry name" value="Lysozyme-like"/>
    <property type="match status" value="1"/>
</dbReference>
<keyword evidence="22" id="KW-0961">Cell wall biogenesis/degradation</keyword>
<dbReference type="InterPro" id="IPR023346">
    <property type="entry name" value="Lysozyme-like_dom_sf"/>
</dbReference>
<feature type="region of interest" description="Disordered" evidence="27">
    <location>
        <begin position="633"/>
        <end position="683"/>
    </location>
</feature>
<evidence type="ECO:0000256" key="22">
    <source>
        <dbReference type="ARBA" id="ARBA00023316"/>
    </source>
</evidence>
<feature type="compositionally biased region" description="Pro residues" evidence="27">
    <location>
        <begin position="640"/>
        <end position="652"/>
    </location>
</feature>
<keyword evidence="17" id="KW-0573">Peptidoglycan synthesis</keyword>
<keyword evidence="21" id="KW-0511">Multifunctional enzyme</keyword>
<keyword evidence="20" id="KW-0046">Antibiotic resistance</keyword>
<keyword evidence="11" id="KW-0328">Glycosyltransferase</keyword>
<evidence type="ECO:0000256" key="12">
    <source>
        <dbReference type="ARBA" id="ARBA00022679"/>
    </source>
</evidence>
<evidence type="ECO:0000256" key="7">
    <source>
        <dbReference type="ARBA" id="ARBA00018638"/>
    </source>
</evidence>
<dbReference type="Gene3D" id="1.10.3810.10">
    <property type="entry name" value="Biosynthetic peptidoglycan transglycosylase-like"/>
    <property type="match status" value="1"/>
</dbReference>
<evidence type="ECO:0000256" key="11">
    <source>
        <dbReference type="ARBA" id="ARBA00022676"/>
    </source>
</evidence>
<dbReference type="GO" id="GO:0008955">
    <property type="term" value="F:peptidoglycan glycosyltransferase activity"/>
    <property type="evidence" value="ECO:0007669"/>
    <property type="project" value="UniProtKB-EC"/>
</dbReference>
<keyword evidence="9" id="KW-0121">Carboxypeptidase</keyword>
<dbReference type="Gene3D" id="3.40.710.10">
    <property type="entry name" value="DD-peptidase/beta-lactamase superfamily"/>
    <property type="match status" value="1"/>
</dbReference>
<evidence type="ECO:0000256" key="10">
    <source>
        <dbReference type="ARBA" id="ARBA00022670"/>
    </source>
</evidence>
<dbReference type="Pfam" id="PF00905">
    <property type="entry name" value="Transpeptidase"/>
    <property type="match status" value="1"/>
</dbReference>
<dbReference type="PANTHER" id="PTHR32282:SF11">
    <property type="entry name" value="PENICILLIN-BINDING PROTEIN 1B"/>
    <property type="match status" value="1"/>
</dbReference>
<dbReference type="NCBIfam" id="TIGR02074">
    <property type="entry name" value="PBP_1a_fam"/>
    <property type="match status" value="1"/>
</dbReference>
<evidence type="ECO:0000259" key="30">
    <source>
        <dbReference type="Pfam" id="PF00912"/>
    </source>
</evidence>
<evidence type="ECO:0000256" key="24">
    <source>
        <dbReference type="ARBA" id="ARBA00044770"/>
    </source>
</evidence>
<feature type="transmembrane region" description="Helical" evidence="28">
    <location>
        <begin position="23"/>
        <end position="47"/>
    </location>
</feature>
<keyword evidence="19 28" id="KW-0472">Membrane</keyword>
<evidence type="ECO:0000256" key="25">
    <source>
        <dbReference type="ARBA" id="ARBA00049902"/>
    </source>
</evidence>
<keyword evidence="13 28" id="KW-0812">Transmembrane</keyword>
<gene>
    <name evidence="31" type="ORF">SAMN05660649_02930</name>
</gene>
<dbReference type="EC" id="3.4.16.4" evidence="6"/>
<comment type="catalytic activity">
    <reaction evidence="23">
        <text>Preferential cleavage: (Ac)2-L-Lys-D-Ala-|-D-Ala. Also transpeptidation of peptidyl-alanyl moieties that are N-acyl substituents of D-alanine.</text>
        <dbReference type="EC" id="3.4.16.4"/>
    </reaction>
</comment>
<feature type="compositionally biased region" description="Acidic residues" evidence="27">
    <location>
        <begin position="667"/>
        <end position="683"/>
    </location>
</feature>
<evidence type="ECO:0000256" key="9">
    <source>
        <dbReference type="ARBA" id="ARBA00022645"/>
    </source>
</evidence>
<evidence type="ECO:0000256" key="15">
    <source>
        <dbReference type="ARBA" id="ARBA00022960"/>
    </source>
</evidence>
<dbReference type="RefSeq" id="WP_092472121.1">
    <property type="nucleotide sequence ID" value="NZ_FOOX01000010.1"/>
</dbReference>
<comment type="subcellular location">
    <subcellularLocation>
        <location evidence="2">Cell membrane</location>
        <topology evidence="2">Single-pass type II membrane protein</topology>
    </subcellularLocation>
</comment>
<dbReference type="UniPathway" id="UPA00219"/>
<evidence type="ECO:0000256" key="16">
    <source>
        <dbReference type="ARBA" id="ARBA00022968"/>
    </source>
</evidence>
<evidence type="ECO:0000256" key="20">
    <source>
        <dbReference type="ARBA" id="ARBA00023251"/>
    </source>
</evidence>
<evidence type="ECO:0000256" key="17">
    <source>
        <dbReference type="ARBA" id="ARBA00022984"/>
    </source>
</evidence>
<comment type="pathway">
    <text evidence="26">Glycan biosynthesis.</text>
</comment>
<keyword evidence="18 28" id="KW-1133">Transmembrane helix</keyword>
<comment type="similarity">
    <text evidence="5">In the N-terminal section; belongs to the glycosyltransferase 51 family.</text>
</comment>
<dbReference type="InterPro" id="IPR036950">
    <property type="entry name" value="PBP_transglycosylase"/>
</dbReference>
<name>A0A1I2V9N9_9FIRM</name>
<evidence type="ECO:0000256" key="28">
    <source>
        <dbReference type="SAM" id="Phobius"/>
    </source>
</evidence>
<dbReference type="Pfam" id="PF00912">
    <property type="entry name" value="Transgly"/>
    <property type="match status" value="1"/>
</dbReference>
<evidence type="ECO:0000256" key="4">
    <source>
        <dbReference type="ARBA" id="ARBA00007090"/>
    </source>
</evidence>
<proteinExistence type="inferred from homology"/>
<organism evidence="31 32">
    <name type="scientific">Desulfotruncus arcticus DSM 17038</name>
    <dbReference type="NCBI Taxonomy" id="1121424"/>
    <lineage>
        <taxon>Bacteria</taxon>
        <taxon>Bacillati</taxon>
        <taxon>Bacillota</taxon>
        <taxon>Clostridia</taxon>
        <taxon>Eubacteriales</taxon>
        <taxon>Desulfallaceae</taxon>
        <taxon>Desulfotruncus</taxon>
    </lineage>
</organism>
<evidence type="ECO:0000313" key="32">
    <source>
        <dbReference type="Proteomes" id="UP000199337"/>
    </source>
</evidence>
<keyword evidence="12" id="KW-0808">Transferase</keyword>
<dbReference type="GO" id="GO:0008360">
    <property type="term" value="P:regulation of cell shape"/>
    <property type="evidence" value="ECO:0007669"/>
    <property type="project" value="UniProtKB-KW"/>
</dbReference>
<dbReference type="GO" id="GO:0046677">
    <property type="term" value="P:response to antibiotic"/>
    <property type="evidence" value="ECO:0007669"/>
    <property type="project" value="UniProtKB-KW"/>
</dbReference>
<evidence type="ECO:0000256" key="8">
    <source>
        <dbReference type="ARBA" id="ARBA00022475"/>
    </source>
</evidence>
<protein>
    <recommendedName>
        <fullName evidence="7">Penicillin-binding protein 1A</fullName>
        <ecNumber evidence="24">2.4.99.28</ecNumber>
        <ecNumber evidence="6">3.4.16.4</ecNumber>
    </recommendedName>
</protein>
<dbReference type="GO" id="GO:0005886">
    <property type="term" value="C:plasma membrane"/>
    <property type="evidence" value="ECO:0007669"/>
    <property type="project" value="UniProtKB-SubCell"/>
</dbReference>
<reference evidence="32" key="1">
    <citation type="submission" date="2016-10" db="EMBL/GenBank/DDBJ databases">
        <authorList>
            <person name="Varghese N."/>
            <person name="Submissions S."/>
        </authorList>
    </citation>
    <scope>NUCLEOTIDE SEQUENCE [LARGE SCALE GENOMIC DNA]</scope>
    <source>
        <strain evidence="32">DSM 17038</strain>
    </source>
</reference>
<dbReference type="GO" id="GO:0071555">
    <property type="term" value="P:cell wall organization"/>
    <property type="evidence" value="ECO:0007669"/>
    <property type="project" value="UniProtKB-KW"/>
</dbReference>
<accession>A0A1I2V9N9</accession>
<feature type="domain" description="Penicillin-binding protein transpeptidase" evidence="29">
    <location>
        <begin position="348"/>
        <end position="618"/>
    </location>
</feature>
<evidence type="ECO:0000256" key="5">
    <source>
        <dbReference type="ARBA" id="ARBA00007739"/>
    </source>
</evidence>